<dbReference type="RefSeq" id="YP_009198027.1">
    <property type="nucleotide sequence ID" value="NC_028789.1"/>
</dbReference>
<reference evidence="2 3" key="1">
    <citation type="journal article" date="2016" name="Virus Genes">
        <title>Complete genome sequence of the cold-active bacteriophage VMY22 from Bacillus cereus.</title>
        <authorList>
            <person name="Qin K."/>
            <person name="Cheng B."/>
            <person name="Zhang S."/>
            <person name="Wang N."/>
            <person name="Fang Y."/>
            <person name="Zhang Q."/>
            <person name="Kuang A."/>
            <person name="Lin L."/>
            <person name="Ji X."/>
            <person name="Wei Y."/>
        </authorList>
    </citation>
    <scope>NUCLEOTIDE SEQUENCE [LARGE SCALE GENOMIC DNA]</scope>
</reference>
<name>A0A0N9SK15_9CAUD</name>
<evidence type="ECO:0000313" key="2">
    <source>
        <dbReference type="EMBL" id="ALH46487.1"/>
    </source>
</evidence>
<evidence type="ECO:0000313" key="3">
    <source>
        <dbReference type="Proteomes" id="UP000201978"/>
    </source>
</evidence>
<feature type="compositionally biased region" description="Basic residues" evidence="1">
    <location>
        <begin position="16"/>
        <end position="25"/>
    </location>
</feature>
<gene>
    <name evidence="2" type="ORF">VMY22_22</name>
</gene>
<keyword evidence="3" id="KW-1185">Reference proteome</keyword>
<accession>A0A0N9SK15</accession>
<sequence length="90" mass="10896">MEHKQMHTRMGERNDRRNHHPITKKTKGEIEMKMTNEDYLFLLKQCKDKYLISDFGKYLQVTQLIIVSFETGDKHLLQRTIIIYELKERA</sequence>
<dbReference type="KEGG" id="vg:26625169"/>
<feature type="region of interest" description="Disordered" evidence="1">
    <location>
        <begin position="1"/>
        <end position="28"/>
    </location>
</feature>
<organism evidence="2 3">
    <name type="scientific">Bacillus phage VMY22</name>
    <dbReference type="NCBI Taxonomy" id="1734382"/>
    <lineage>
        <taxon>Viruses</taxon>
        <taxon>Duplodnaviria</taxon>
        <taxon>Heunggongvirae</taxon>
        <taxon>Uroviricota</taxon>
        <taxon>Caudoviricetes</taxon>
        <taxon>Salasmaviridae</taxon>
        <taxon>Mingyongvirus</taxon>
        <taxon>Mingyongvirus VMY22</taxon>
    </lineage>
</organism>
<proteinExistence type="predicted"/>
<evidence type="ECO:0000256" key="1">
    <source>
        <dbReference type="SAM" id="MobiDB-lite"/>
    </source>
</evidence>
<dbReference type="Proteomes" id="UP000201978">
    <property type="component" value="Segment"/>
</dbReference>
<feature type="compositionally biased region" description="Basic and acidic residues" evidence="1">
    <location>
        <begin position="1"/>
        <end position="15"/>
    </location>
</feature>
<dbReference type="EMBL" id="KT780304">
    <property type="protein sequence ID" value="ALH46487.1"/>
    <property type="molecule type" value="Genomic_DNA"/>
</dbReference>
<protein>
    <submittedName>
        <fullName evidence="2">Uncharacterized protein</fullName>
    </submittedName>
</protein>
<dbReference type="GeneID" id="26625169"/>